<evidence type="ECO:0000256" key="1">
    <source>
        <dbReference type="SAM" id="Phobius"/>
    </source>
</evidence>
<dbReference type="STRING" id="525904.Tter_2244"/>
<sequence length="131" mass="13678">MVGRLARWAGYAGALLMGCVAAVFLVLNSLFSDVFSVTERFETFVVVALVYVVLGMAFSFLLASPRVLPWIIAPAAVVCLPFLIAGLLGPAPLVEGSLPLAYLLISLGSTYIGVSVGLVAAGRVGRTPPPR</sequence>
<protein>
    <submittedName>
        <fullName evidence="2">Uncharacterized protein</fullName>
    </submittedName>
</protein>
<gene>
    <name evidence="2" type="ordered locus">Tter_2244</name>
</gene>
<dbReference type="Proteomes" id="UP000000323">
    <property type="component" value="Chromosome 2"/>
</dbReference>
<keyword evidence="1" id="KW-1133">Transmembrane helix</keyword>
<reference evidence="3" key="1">
    <citation type="journal article" date="2010" name="Stand. Genomic Sci.">
        <title>Complete genome sequence of 'Thermobaculum terrenum' type strain (YNP1).</title>
        <authorList>
            <person name="Kiss H."/>
            <person name="Cleland D."/>
            <person name="Lapidus A."/>
            <person name="Lucas S."/>
            <person name="Glavina Del Rio T."/>
            <person name="Nolan M."/>
            <person name="Tice H."/>
            <person name="Han C."/>
            <person name="Goodwin L."/>
            <person name="Pitluck S."/>
            <person name="Liolios K."/>
            <person name="Ivanova N."/>
            <person name="Mavromatis K."/>
            <person name="Ovchinnikova G."/>
            <person name="Pati A."/>
            <person name="Chen A."/>
            <person name="Palaniappan K."/>
            <person name="Land M."/>
            <person name="Hauser L."/>
            <person name="Chang Y."/>
            <person name="Jeffries C."/>
            <person name="Lu M."/>
            <person name="Brettin T."/>
            <person name="Detter J."/>
            <person name="Goker M."/>
            <person name="Tindall B."/>
            <person name="Beck B."/>
            <person name="McDermott T."/>
            <person name="Woyke T."/>
            <person name="Bristow J."/>
            <person name="Eisen J."/>
            <person name="Markowitz V."/>
            <person name="Hugenholtz P."/>
            <person name="Kyrpides N."/>
            <person name="Klenk H."/>
            <person name="Cheng J."/>
        </authorList>
    </citation>
    <scope>NUCLEOTIDE SEQUENCE [LARGE SCALE GENOMIC DNA]</scope>
    <source>
        <strain evidence="3">ATCC BAA-798 / YNP1</strain>
    </source>
</reference>
<feature type="transmembrane region" description="Helical" evidence="1">
    <location>
        <begin position="100"/>
        <end position="121"/>
    </location>
</feature>
<feature type="transmembrane region" description="Helical" evidence="1">
    <location>
        <begin position="12"/>
        <end position="31"/>
    </location>
</feature>
<keyword evidence="1" id="KW-0812">Transmembrane</keyword>
<dbReference type="PROSITE" id="PS51257">
    <property type="entry name" value="PROKAR_LIPOPROTEIN"/>
    <property type="match status" value="1"/>
</dbReference>
<dbReference type="HOGENOM" id="CLU_1926605_0_0_0"/>
<accession>D1CHC2</accession>
<dbReference type="EMBL" id="CP001826">
    <property type="protein sequence ID" value="ACZ43143.1"/>
    <property type="molecule type" value="Genomic_DNA"/>
</dbReference>
<dbReference type="RefSeq" id="WP_012876174.1">
    <property type="nucleotide sequence ID" value="NC_013526.1"/>
</dbReference>
<evidence type="ECO:0000313" key="3">
    <source>
        <dbReference type="Proteomes" id="UP000000323"/>
    </source>
</evidence>
<dbReference type="AlphaFoldDB" id="D1CHC2"/>
<dbReference type="KEGG" id="ttr:Tter_2244"/>
<name>D1CHC2_THET1</name>
<evidence type="ECO:0000313" key="2">
    <source>
        <dbReference type="EMBL" id="ACZ43143.1"/>
    </source>
</evidence>
<keyword evidence="3" id="KW-1185">Reference proteome</keyword>
<feature type="transmembrane region" description="Helical" evidence="1">
    <location>
        <begin position="43"/>
        <end position="63"/>
    </location>
</feature>
<feature type="transmembrane region" description="Helical" evidence="1">
    <location>
        <begin position="70"/>
        <end position="88"/>
    </location>
</feature>
<organism evidence="2 3">
    <name type="scientific">Thermobaculum terrenum (strain ATCC BAA-798 / CCMEE 7001 / YNP1)</name>
    <dbReference type="NCBI Taxonomy" id="525904"/>
    <lineage>
        <taxon>Bacteria</taxon>
        <taxon>Bacillati</taxon>
        <taxon>Chloroflexota</taxon>
        <taxon>Chloroflexia</taxon>
        <taxon>Candidatus Thermobaculales</taxon>
        <taxon>Candidatus Thermobaculaceae</taxon>
        <taxon>Thermobaculum</taxon>
    </lineage>
</organism>
<keyword evidence="1" id="KW-0472">Membrane</keyword>
<proteinExistence type="predicted"/>